<feature type="transmembrane region" description="Helical" evidence="6">
    <location>
        <begin position="109"/>
        <end position="131"/>
    </location>
</feature>
<feature type="transmembrane region" description="Helical" evidence="6">
    <location>
        <begin position="409"/>
        <end position="427"/>
    </location>
</feature>
<dbReference type="InterPro" id="IPR050833">
    <property type="entry name" value="Poly_Biosynth_Transport"/>
</dbReference>
<reference evidence="7 8" key="1">
    <citation type="journal article" date="2019" name="Int. J. Syst. Evol. Microbiol.">
        <title>The Global Catalogue of Microorganisms (GCM) 10K type strain sequencing project: providing services to taxonomists for standard genome sequencing and annotation.</title>
        <authorList>
            <consortium name="The Broad Institute Genomics Platform"/>
            <consortium name="The Broad Institute Genome Sequencing Center for Infectious Disease"/>
            <person name="Wu L."/>
            <person name="Ma J."/>
        </authorList>
    </citation>
    <scope>NUCLEOTIDE SEQUENCE [LARGE SCALE GENOMIC DNA]</scope>
    <source>
        <strain evidence="7 8">CGMCC 1.12563</strain>
    </source>
</reference>
<feature type="transmembrane region" description="Helical" evidence="6">
    <location>
        <begin position="75"/>
        <end position="97"/>
    </location>
</feature>
<evidence type="ECO:0000256" key="2">
    <source>
        <dbReference type="ARBA" id="ARBA00022475"/>
    </source>
</evidence>
<dbReference type="InterPro" id="IPR002797">
    <property type="entry name" value="Polysacc_synth"/>
</dbReference>
<evidence type="ECO:0000313" key="7">
    <source>
        <dbReference type="EMBL" id="MFD1512910.1"/>
    </source>
</evidence>
<keyword evidence="8" id="KW-1185">Reference proteome</keyword>
<organism evidence="7 8">
    <name type="scientific">Halomarina rubra</name>
    <dbReference type="NCBI Taxonomy" id="2071873"/>
    <lineage>
        <taxon>Archaea</taxon>
        <taxon>Methanobacteriati</taxon>
        <taxon>Methanobacteriota</taxon>
        <taxon>Stenosarchaea group</taxon>
        <taxon>Halobacteria</taxon>
        <taxon>Halobacteriales</taxon>
        <taxon>Natronomonadaceae</taxon>
        <taxon>Halomarina</taxon>
    </lineage>
</organism>
<feature type="transmembrane region" description="Helical" evidence="6">
    <location>
        <begin position="36"/>
        <end position="54"/>
    </location>
</feature>
<dbReference type="PANTHER" id="PTHR30250">
    <property type="entry name" value="PST FAMILY PREDICTED COLANIC ACID TRANSPORTER"/>
    <property type="match status" value="1"/>
</dbReference>
<dbReference type="CDD" id="cd13128">
    <property type="entry name" value="MATE_Wzx_like"/>
    <property type="match status" value="1"/>
</dbReference>
<feature type="transmembrane region" description="Helical" evidence="6">
    <location>
        <begin position="372"/>
        <end position="397"/>
    </location>
</feature>
<feature type="transmembrane region" description="Helical" evidence="6">
    <location>
        <begin position="220"/>
        <end position="240"/>
    </location>
</feature>
<dbReference type="Pfam" id="PF01943">
    <property type="entry name" value="Polysacc_synt"/>
    <property type="match status" value="1"/>
</dbReference>
<feature type="transmembrane region" description="Helical" evidence="6">
    <location>
        <begin position="318"/>
        <end position="334"/>
    </location>
</feature>
<protein>
    <submittedName>
        <fullName evidence="7">Flippase</fullName>
    </submittedName>
</protein>
<sequence>MRIGQTSVVHFVSQVLTSLLGFVVTVYLARELGSELLGNYFLVVAVLVWLKVLSGQGIQMAVRKRISEGERRRQFLGAGFGLQLLAFVVVATGVLAFREQVDAFVRVDGAALPLVALLFTGLLLWQVMAALEGDHRVHVASLLRPLDRTLRSGLQVAVVVAGFGTVWWLLTGYAVAELVTSVVGLALLSLRPRLPTREQVVDVVDYARYSWFSGIESRTFASMDTLVLGAFAVSSGLIGVYEIAWNLASILAVFGASIATTLFPAISKLDNEDDPEAISGLVEDSLAYSGLFVIPGLAGCVVLGDAVLGVYGAEFTKGWLVLVVLVFARLVYVYESQFTSVLAALDHPDVAFRVNVAFVGTNLVLNVVLVAAFGWLGAAVATTTSAVVGLVLGYVFLRRYVALPVPRRELANQVGAAVAMAVVVYAAREAIALDPTNTVLTFVLIGVGASVYFLVLSGLSQRFRATVQRNLPTAR</sequence>
<keyword evidence="2" id="KW-1003">Cell membrane</keyword>
<evidence type="ECO:0000256" key="6">
    <source>
        <dbReference type="SAM" id="Phobius"/>
    </source>
</evidence>
<feature type="transmembrane region" description="Helical" evidence="6">
    <location>
        <begin position="247"/>
        <end position="266"/>
    </location>
</feature>
<keyword evidence="5 6" id="KW-0472">Membrane</keyword>
<feature type="transmembrane region" description="Helical" evidence="6">
    <location>
        <begin position="7"/>
        <end position="30"/>
    </location>
</feature>
<dbReference type="AlphaFoldDB" id="A0ABD6ASP3"/>
<dbReference type="GO" id="GO:0005886">
    <property type="term" value="C:plasma membrane"/>
    <property type="evidence" value="ECO:0007669"/>
    <property type="project" value="UniProtKB-SubCell"/>
</dbReference>
<name>A0ABD6ASP3_9EURY</name>
<accession>A0ABD6ASP3</accession>
<comment type="subcellular location">
    <subcellularLocation>
        <location evidence="1">Cell membrane</location>
        <topology evidence="1">Multi-pass membrane protein</topology>
    </subcellularLocation>
</comment>
<dbReference type="EMBL" id="JBHUDC010000003">
    <property type="protein sequence ID" value="MFD1512910.1"/>
    <property type="molecule type" value="Genomic_DNA"/>
</dbReference>
<feature type="transmembrane region" description="Helical" evidence="6">
    <location>
        <begin position="439"/>
        <end position="459"/>
    </location>
</feature>
<proteinExistence type="predicted"/>
<evidence type="ECO:0000256" key="4">
    <source>
        <dbReference type="ARBA" id="ARBA00022989"/>
    </source>
</evidence>
<dbReference type="RefSeq" id="WP_250872885.1">
    <property type="nucleotide sequence ID" value="NZ_JALXFV010000003.1"/>
</dbReference>
<gene>
    <name evidence="7" type="ORF">ACFSBT_06405</name>
</gene>
<dbReference type="PANTHER" id="PTHR30250:SF28">
    <property type="entry name" value="POLYSACCHARIDE BIOSYNTHESIS PROTEIN"/>
    <property type="match status" value="1"/>
</dbReference>
<feature type="transmembrane region" description="Helical" evidence="6">
    <location>
        <begin position="286"/>
        <end position="311"/>
    </location>
</feature>
<comment type="caution">
    <text evidence="7">The sequence shown here is derived from an EMBL/GenBank/DDBJ whole genome shotgun (WGS) entry which is preliminary data.</text>
</comment>
<evidence type="ECO:0000256" key="1">
    <source>
        <dbReference type="ARBA" id="ARBA00004651"/>
    </source>
</evidence>
<dbReference type="Proteomes" id="UP001597187">
    <property type="component" value="Unassembled WGS sequence"/>
</dbReference>
<keyword evidence="3 6" id="KW-0812">Transmembrane</keyword>
<evidence type="ECO:0000256" key="3">
    <source>
        <dbReference type="ARBA" id="ARBA00022692"/>
    </source>
</evidence>
<feature type="transmembrane region" description="Helical" evidence="6">
    <location>
        <begin position="152"/>
        <end position="170"/>
    </location>
</feature>
<evidence type="ECO:0000313" key="8">
    <source>
        <dbReference type="Proteomes" id="UP001597187"/>
    </source>
</evidence>
<keyword evidence="4 6" id="KW-1133">Transmembrane helix</keyword>
<evidence type="ECO:0000256" key="5">
    <source>
        <dbReference type="ARBA" id="ARBA00023136"/>
    </source>
</evidence>